<reference evidence="11 12" key="1">
    <citation type="submission" date="2011-09" db="EMBL/GenBank/DDBJ databases">
        <title>The Genome Sequence of Bacillus smithii 7_3_47FAA.</title>
        <authorList>
            <consortium name="The Broad Institute Genome Sequencing Platform"/>
            <person name="Earl A."/>
            <person name="Ward D."/>
            <person name="Feldgarden M."/>
            <person name="Gevers D."/>
            <person name="Daigneault M."/>
            <person name="Strauss J."/>
            <person name="Allen-Vercoe E."/>
            <person name="Young S.K."/>
            <person name="Zeng Q."/>
            <person name="Gargeya S."/>
            <person name="Fitzgerald M."/>
            <person name="Haas B."/>
            <person name="Abouelleil A."/>
            <person name="Alvarado L."/>
            <person name="Arachchi H.M."/>
            <person name="Berlin A."/>
            <person name="Brown A."/>
            <person name="Chapman S.B."/>
            <person name="Chen Z."/>
            <person name="Dunbar C."/>
            <person name="Freedman E."/>
            <person name="Gearin G."/>
            <person name="Goldberg J."/>
            <person name="Griggs A."/>
            <person name="Gujja S."/>
            <person name="Heiman D."/>
            <person name="Howarth C."/>
            <person name="Larson L."/>
            <person name="Lui A."/>
            <person name="MacDonald P.J.P."/>
            <person name="Montmayeur A."/>
            <person name="Murphy C."/>
            <person name="Neiman D."/>
            <person name="Pearson M."/>
            <person name="Priest M."/>
            <person name="Roberts A."/>
            <person name="Saif S."/>
            <person name="Shea T."/>
            <person name="Shenoy N."/>
            <person name="Sisk P."/>
            <person name="Stolte C."/>
            <person name="Sykes S."/>
            <person name="Wortman J."/>
            <person name="Nusbaum C."/>
            <person name="Birren B."/>
        </authorList>
    </citation>
    <scope>NUCLEOTIDE SEQUENCE [LARGE SCALE GENOMIC DNA]</scope>
    <source>
        <strain evidence="11 12">7_3_47FAA</strain>
    </source>
</reference>
<dbReference type="GO" id="GO:0009252">
    <property type="term" value="P:peptidoglycan biosynthetic process"/>
    <property type="evidence" value="ECO:0007669"/>
    <property type="project" value="UniProtKB-UniPathway"/>
</dbReference>
<dbReference type="GO" id="GO:0071972">
    <property type="term" value="F:peptidoglycan L,D-transpeptidase activity"/>
    <property type="evidence" value="ECO:0007669"/>
    <property type="project" value="TreeGrafter"/>
</dbReference>
<gene>
    <name evidence="11" type="ORF">HMPREF1015_02057</name>
</gene>
<dbReference type="InterPro" id="IPR050515">
    <property type="entry name" value="Beta-lactam/transpept"/>
</dbReference>
<evidence type="ECO:0000256" key="3">
    <source>
        <dbReference type="ARBA" id="ARBA00007171"/>
    </source>
</evidence>
<protein>
    <recommendedName>
        <fullName evidence="4">serine-type D-Ala-D-Ala carboxypeptidase</fullName>
        <ecNumber evidence="4">3.4.16.4</ecNumber>
    </recommendedName>
</protein>
<comment type="catalytic activity">
    <reaction evidence="6">
        <text>Preferential cleavage: (Ac)2-L-Lys-D-Ala-|-D-Ala. Also transpeptidation of peptidyl-alanyl moieties that are N-acyl substituents of D-alanine.</text>
        <dbReference type="EC" id="3.4.16.4"/>
    </reaction>
</comment>
<dbReference type="PANTHER" id="PTHR30627">
    <property type="entry name" value="PEPTIDOGLYCAN D,D-TRANSPEPTIDASE"/>
    <property type="match status" value="1"/>
</dbReference>
<dbReference type="Gene3D" id="3.10.450.100">
    <property type="entry name" value="NTF2-like, domain 1"/>
    <property type="match status" value="1"/>
</dbReference>
<organism evidence="11 12">
    <name type="scientific">Bacillus smithii 7_3_47FAA</name>
    <dbReference type="NCBI Taxonomy" id="665952"/>
    <lineage>
        <taxon>Bacteria</taxon>
        <taxon>Bacillati</taxon>
        <taxon>Bacillota</taxon>
        <taxon>Bacilli</taxon>
        <taxon>Bacillales</taxon>
        <taxon>Bacillaceae</taxon>
        <taxon>Bacillus</taxon>
    </lineage>
</organism>
<keyword evidence="5" id="KW-0472">Membrane</keyword>
<dbReference type="RefSeq" id="WP_004439613.1">
    <property type="nucleotide sequence ID" value="NZ_JH414756.1"/>
</dbReference>
<dbReference type="InterPro" id="IPR012338">
    <property type="entry name" value="Beta-lactam/transpept-like"/>
</dbReference>
<feature type="chain" id="PRO_5003526761" description="serine-type D-Ala-D-Ala carboxypeptidase" evidence="7">
    <location>
        <begin position="22"/>
        <end position="674"/>
    </location>
</feature>
<proteinExistence type="inferred from homology"/>
<dbReference type="GO" id="GO:0008658">
    <property type="term" value="F:penicillin binding"/>
    <property type="evidence" value="ECO:0007669"/>
    <property type="project" value="InterPro"/>
</dbReference>
<dbReference type="SUPFAM" id="SSF56519">
    <property type="entry name" value="Penicillin binding protein dimerisation domain"/>
    <property type="match status" value="1"/>
</dbReference>
<comment type="caution">
    <text evidence="11">The sequence shown here is derived from an EMBL/GenBank/DDBJ whole genome shotgun (WGS) entry which is preliminary data.</text>
</comment>
<evidence type="ECO:0000313" key="11">
    <source>
        <dbReference type="EMBL" id="EHL77646.1"/>
    </source>
</evidence>
<dbReference type="InterPro" id="IPR001460">
    <property type="entry name" value="PCN-bd_Tpept"/>
</dbReference>
<dbReference type="GO" id="GO:0009002">
    <property type="term" value="F:serine-type D-Ala-D-Ala carboxypeptidase activity"/>
    <property type="evidence" value="ECO:0007669"/>
    <property type="project" value="UniProtKB-EC"/>
</dbReference>
<dbReference type="HOGENOM" id="CLU_009289_5_2_9"/>
<comment type="similarity">
    <text evidence="3">Belongs to the transpeptidase family.</text>
</comment>
<dbReference type="EMBL" id="ACWF01000110">
    <property type="protein sequence ID" value="EHL77646.1"/>
    <property type="molecule type" value="Genomic_DNA"/>
</dbReference>
<dbReference type="GO" id="GO:0046677">
    <property type="term" value="P:response to antibiotic"/>
    <property type="evidence" value="ECO:0007669"/>
    <property type="project" value="InterPro"/>
</dbReference>
<dbReference type="Pfam" id="PF05223">
    <property type="entry name" value="MecA_N"/>
    <property type="match status" value="1"/>
</dbReference>
<evidence type="ECO:0000313" key="12">
    <source>
        <dbReference type="Proteomes" id="UP000011747"/>
    </source>
</evidence>
<dbReference type="InterPro" id="IPR005311">
    <property type="entry name" value="PBP_dimer"/>
</dbReference>
<feature type="domain" description="Penicillin-binding protein dimerisation" evidence="9">
    <location>
        <begin position="158"/>
        <end position="322"/>
    </location>
</feature>
<dbReference type="UniPathway" id="UPA00219"/>
<name>G9QLZ9_9BACI</name>
<keyword evidence="7" id="KW-0732">Signal</keyword>
<dbReference type="SUPFAM" id="SSF56601">
    <property type="entry name" value="beta-lactamase/transpeptidase-like"/>
    <property type="match status" value="1"/>
</dbReference>
<dbReference type="Proteomes" id="UP000011747">
    <property type="component" value="Unassembled WGS sequence"/>
</dbReference>
<dbReference type="AlphaFoldDB" id="G9QLZ9"/>
<dbReference type="GO" id="GO:0071555">
    <property type="term" value="P:cell wall organization"/>
    <property type="evidence" value="ECO:0007669"/>
    <property type="project" value="TreeGrafter"/>
</dbReference>
<dbReference type="EC" id="3.4.16.4" evidence="4"/>
<dbReference type="Pfam" id="PF00905">
    <property type="entry name" value="Transpeptidase"/>
    <property type="match status" value="1"/>
</dbReference>
<evidence type="ECO:0000256" key="6">
    <source>
        <dbReference type="ARBA" id="ARBA00034000"/>
    </source>
</evidence>
<evidence type="ECO:0000256" key="1">
    <source>
        <dbReference type="ARBA" id="ARBA00004370"/>
    </source>
</evidence>
<evidence type="ECO:0000256" key="7">
    <source>
        <dbReference type="SAM" id="SignalP"/>
    </source>
</evidence>
<dbReference type="InterPro" id="IPR036138">
    <property type="entry name" value="PBP_dimer_sf"/>
</dbReference>
<feature type="signal peptide" evidence="7">
    <location>
        <begin position="1"/>
        <end position="21"/>
    </location>
</feature>
<feature type="domain" description="NTF2-like N-terminal transpeptidase" evidence="10">
    <location>
        <begin position="28"/>
        <end position="151"/>
    </location>
</feature>
<comment type="subcellular location">
    <subcellularLocation>
        <location evidence="1">Membrane</location>
    </subcellularLocation>
</comment>
<dbReference type="SUPFAM" id="SSF54427">
    <property type="entry name" value="NTF2-like"/>
    <property type="match status" value="1"/>
</dbReference>
<evidence type="ECO:0000256" key="5">
    <source>
        <dbReference type="ARBA" id="ARBA00023136"/>
    </source>
</evidence>
<accession>G9QLZ9</accession>
<evidence type="ECO:0000259" key="10">
    <source>
        <dbReference type="Pfam" id="PF05223"/>
    </source>
</evidence>
<sequence>MKRFRNLTPVFFVLLFVLSMAACEKTPSPEERLADYVKLWNDQKFSQMYHDYLTSSSQKKYKIEDYADRYKTIYRDLDVKHLKVTVLSAKEKDWKDADRAELPIDVKMDTAAGPIHFKKNVHLKLEEKEGKKNWYVDWNTTYIFPELGKGDKVRLETVEGKRGEIFDRNGNALAINSKGYEVGIIPKQFGHDAGKKSKLAHLLGVSVHYIDQQLSQSWVKPDYFVPLKDVLYDDGNINQLLSIPGVLANEKLIREYPYHQALAHLTGYVGTITKEELAKQKQKGYKEGDWIGKRGLEELLEDKLRATNGQKIVIEKSDGNQVVLAETKAKNGKSVKLTIDAELQKIIYNQMNGQPGTAAAIDPKTGKVLALVSSPAFDPNEFISGLSESRYQQMQNDPAKPFLNRFAATYAPGSSIKPITAAIGLKTGKLDPFKARNIKGLKWQKDASWGNYHVTRVTDPGKPINLESALVYSDNIYFAQTALEIGKQDMENGLKNFGFETKLPFAFPIRSSQISNSGHFDKERLLSDSGYGQGELLVSMLHLASMYGGIVNQGTMMKPILYSDEKPQVWKKDLISQEDAKILQKDLRLIVEKGTAKKANHPSLKLAGKTGTAELKSNFGQSGKENGIFVAYDQNKPNMVLAILMEGVNSRGGSSSVVQLSKNIFLQWEQMNPL</sequence>
<evidence type="ECO:0000259" key="9">
    <source>
        <dbReference type="Pfam" id="PF03717"/>
    </source>
</evidence>
<comment type="pathway">
    <text evidence="2">Cell wall biogenesis; peptidoglycan biosynthesis.</text>
</comment>
<evidence type="ECO:0000256" key="2">
    <source>
        <dbReference type="ARBA" id="ARBA00004752"/>
    </source>
</evidence>
<keyword evidence="12" id="KW-1185">Reference proteome</keyword>
<dbReference type="Gene3D" id="3.40.710.10">
    <property type="entry name" value="DD-peptidase/beta-lactamase superfamily"/>
    <property type="match status" value="1"/>
</dbReference>
<dbReference type="InterPro" id="IPR032710">
    <property type="entry name" value="NTF2-like_dom_sf"/>
</dbReference>
<evidence type="ECO:0000259" key="8">
    <source>
        <dbReference type="Pfam" id="PF00905"/>
    </source>
</evidence>
<feature type="domain" description="Penicillin-binding protein transpeptidase" evidence="8">
    <location>
        <begin position="356"/>
        <end position="664"/>
    </location>
</feature>
<evidence type="ECO:0000256" key="4">
    <source>
        <dbReference type="ARBA" id="ARBA00012448"/>
    </source>
</evidence>
<dbReference type="Gene3D" id="3.90.1310.10">
    <property type="entry name" value="Penicillin-binding protein 2a (Domain 2)"/>
    <property type="match status" value="1"/>
</dbReference>
<dbReference type="PROSITE" id="PS51257">
    <property type="entry name" value="PROKAR_LIPOPROTEIN"/>
    <property type="match status" value="1"/>
</dbReference>
<dbReference type="InterPro" id="IPR007887">
    <property type="entry name" value="MecA_N"/>
</dbReference>
<dbReference type="Gene3D" id="3.30.1390.30">
    <property type="entry name" value="Penicillin-binding protein 2a, domain 3"/>
    <property type="match status" value="1"/>
</dbReference>
<dbReference type="Pfam" id="PF03717">
    <property type="entry name" value="PBP_dimer"/>
    <property type="match status" value="1"/>
</dbReference>
<dbReference type="GO" id="GO:0005886">
    <property type="term" value="C:plasma membrane"/>
    <property type="evidence" value="ECO:0007669"/>
    <property type="project" value="TreeGrafter"/>
</dbReference>
<dbReference type="PATRIC" id="fig|665952.3.peg.2098"/>
<dbReference type="PANTHER" id="PTHR30627:SF25">
    <property type="entry name" value="PENICILLIN-BINDING PROTEIN 3"/>
    <property type="match status" value="1"/>
</dbReference>